<dbReference type="eggNOG" id="COG0463">
    <property type="taxonomic scope" value="Bacteria"/>
</dbReference>
<dbReference type="SUPFAM" id="SSF53448">
    <property type="entry name" value="Nucleotide-diphospho-sugar transferases"/>
    <property type="match status" value="2"/>
</dbReference>
<dbReference type="InterPro" id="IPR050834">
    <property type="entry name" value="Glycosyltransf_2"/>
</dbReference>
<dbReference type="Gene3D" id="3.90.550.10">
    <property type="entry name" value="Spore Coat Polysaccharide Biosynthesis Protein SpsA, Chain A"/>
    <property type="match status" value="1"/>
</dbReference>
<evidence type="ECO:0000259" key="2">
    <source>
        <dbReference type="Pfam" id="PF00535"/>
    </source>
</evidence>
<evidence type="ECO:0000313" key="3">
    <source>
        <dbReference type="EMBL" id="EIM25599.1"/>
    </source>
</evidence>
<feature type="domain" description="Glycosyltransferase 2-like" evidence="2">
    <location>
        <begin position="153"/>
        <end position="263"/>
    </location>
</feature>
<dbReference type="InterPro" id="IPR001173">
    <property type="entry name" value="Glyco_trans_2-like"/>
</dbReference>
<dbReference type="Pfam" id="PF00535">
    <property type="entry name" value="Glycos_transf_2"/>
    <property type="match status" value="1"/>
</dbReference>
<sequence length="632" mass="70764">MTDNRRLEGERDAAQVQELMQKVAQLEKALLAQSTRLDRAETAIKDAKQREDSLLSGPVFRTLNGLQTAARLLNRRLRSGYRTLAQRWHELGLRGPAKPVEAAQPLQPSYAEASLPPAEDLPWPVRVDRRLRMERPRTLAVGQSQIPSEPLITVILTARDSASHIRDTLQSILRQTYSRFELLVADDASRDGTCALINELVAADPRVRLIRLNRSRGVYWGWNAAISEARGEVVMLLSDGLRCLPTFLEVHLKALCKRGVVATVSYGEPALEGPRSAASESDLVRDPAPSALMLKRHVFDEIGYFDTVTALAGAEMRDRIQLAYGVGSLQAVTGPVCSAIPGTGDSALKISAEKAAHYVRSYQAWHTAVSDARSQPYVPFPVTNRSFSSHEDILVEGKRFLAEPVVAFMATFPKRQKHLARAVQSLLPQVDHLFIYMNDYEKVPDFLLNERITALPASRLEDLRDIGKFYHMSGVPTGYFFTVDDDIEYPDDYCDTLVRKIEDYDRKAIVGVHGVIFEHPLQRFFSPNRTTFRFQRALDVDAKVNLIGTGTMAFHSSTIAFEPGSLPKGMADIGVAIAAKANNVDMIAVTRPEKWLTPILVKGQDDQSLWEEFRENDDEHTEILKKHGDWRL</sequence>
<name>I4YNQ7_9HYPH</name>
<feature type="coiled-coil region" evidence="1">
    <location>
        <begin position="16"/>
        <end position="50"/>
    </location>
</feature>
<dbReference type="AlphaFoldDB" id="I4YNQ7"/>
<proteinExistence type="predicted"/>
<gene>
    <name evidence="3" type="ORF">MicloDRAFT_00063260</name>
</gene>
<dbReference type="Proteomes" id="UP000003947">
    <property type="component" value="Unassembled WGS sequence"/>
</dbReference>
<reference evidence="3 4" key="1">
    <citation type="submission" date="2012-02" db="EMBL/GenBank/DDBJ databases">
        <title>Improved High-Quality Draft sequence of Microvirga sp. WSM3557.</title>
        <authorList>
            <consortium name="US DOE Joint Genome Institute"/>
            <person name="Lucas S."/>
            <person name="Han J."/>
            <person name="Lapidus A."/>
            <person name="Cheng J.-F."/>
            <person name="Goodwin L."/>
            <person name="Pitluck S."/>
            <person name="Peters L."/>
            <person name="Zhang X."/>
            <person name="Detter J.C."/>
            <person name="Han C."/>
            <person name="Tapia R."/>
            <person name="Land M."/>
            <person name="Hauser L."/>
            <person name="Kyrpides N."/>
            <person name="Ivanova N."/>
            <person name="Pagani I."/>
            <person name="Brau L."/>
            <person name="Yates R."/>
            <person name="O'Hara G."/>
            <person name="Rui T."/>
            <person name="Howieson J."/>
            <person name="Reeve W."/>
            <person name="Woyke T."/>
        </authorList>
    </citation>
    <scope>NUCLEOTIDE SEQUENCE [LARGE SCALE GENOMIC DNA]</scope>
    <source>
        <strain evidence="3 4">WSM3557</strain>
    </source>
</reference>
<dbReference type="GO" id="GO:0016740">
    <property type="term" value="F:transferase activity"/>
    <property type="evidence" value="ECO:0007669"/>
    <property type="project" value="UniProtKB-KW"/>
</dbReference>
<dbReference type="PATRIC" id="fig|864069.3.peg.6773"/>
<keyword evidence="3" id="KW-0808">Transferase</keyword>
<evidence type="ECO:0000256" key="1">
    <source>
        <dbReference type="SAM" id="Coils"/>
    </source>
</evidence>
<protein>
    <submittedName>
        <fullName evidence="3">Glycosyl transferase</fullName>
    </submittedName>
</protein>
<dbReference type="CDD" id="cd00761">
    <property type="entry name" value="Glyco_tranf_GTA_type"/>
    <property type="match status" value="1"/>
</dbReference>
<keyword evidence="1" id="KW-0175">Coiled coil</keyword>
<dbReference type="PANTHER" id="PTHR43685">
    <property type="entry name" value="GLYCOSYLTRANSFERASE"/>
    <property type="match status" value="1"/>
</dbReference>
<dbReference type="OrthoDB" id="7984038at2"/>
<dbReference type="EMBL" id="JH660647">
    <property type="protein sequence ID" value="EIM25599.1"/>
    <property type="molecule type" value="Genomic_DNA"/>
</dbReference>
<evidence type="ECO:0000313" key="4">
    <source>
        <dbReference type="Proteomes" id="UP000003947"/>
    </source>
</evidence>
<dbReference type="HOGENOM" id="CLU_432652_0_0_5"/>
<organism evidence="3 4">
    <name type="scientific">Microvirga lotononidis</name>
    <dbReference type="NCBI Taxonomy" id="864069"/>
    <lineage>
        <taxon>Bacteria</taxon>
        <taxon>Pseudomonadati</taxon>
        <taxon>Pseudomonadota</taxon>
        <taxon>Alphaproteobacteria</taxon>
        <taxon>Hyphomicrobiales</taxon>
        <taxon>Methylobacteriaceae</taxon>
        <taxon>Microvirga</taxon>
    </lineage>
</organism>
<keyword evidence="4" id="KW-1185">Reference proteome</keyword>
<dbReference type="STRING" id="864069.MicloDRAFT_00063260"/>
<dbReference type="InterPro" id="IPR029044">
    <property type="entry name" value="Nucleotide-diphossugar_trans"/>
</dbReference>
<accession>I4YNQ7</accession>
<dbReference type="eggNOG" id="COG1215">
    <property type="taxonomic scope" value="Bacteria"/>
</dbReference>
<dbReference type="PANTHER" id="PTHR43685:SF2">
    <property type="entry name" value="GLYCOSYLTRANSFERASE 2-LIKE DOMAIN-CONTAINING PROTEIN"/>
    <property type="match status" value="1"/>
</dbReference>